<protein>
    <submittedName>
        <fullName evidence="1">Uncharacterized protein</fullName>
    </submittedName>
</protein>
<sequence length="354" mass="40589">MVTEQEVIAEENLEAETDVKMQERCFDQQCEKCERILYYLHHGKHMDGLTKNQQCDVRGQANTYTLDEKEVEYSIYTQKQATTKYTTFYLMFGRHPNSPQIKLTVYIVKMTVPFVAPDQPEESLDEQVSERKALYEVIQEQVASRITINPEELGPLSATLPYCRLVALNNPAENWKNYKQVWQNYAIITNLKAQTEQYRVALFLHCIGPEALKVYNGMQFADETERNTLASIHKKFDEFTIGEVNETYERYIFNGRNQGQDESIEAYIAALRTLAKTCGFCECLADSLLRDRIVLGIHNNSLRKRLLQERNLDLKKCIDLCRSSEAAASHLKNISAVCGKTISRGDTLTPLIGA</sequence>
<gene>
    <name evidence="1" type="ORF">PACLA_8A065643</name>
</gene>
<dbReference type="PANTHER" id="PTHR33198:SF20">
    <property type="entry name" value="RETROTRANSPOSON GAG DOMAIN-CONTAINING PROTEIN"/>
    <property type="match status" value="1"/>
</dbReference>
<accession>A0A7D9EXA6</accession>
<organism evidence="1 2">
    <name type="scientific">Paramuricea clavata</name>
    <name type="common">Red gorgonian</name>
    <name type="synonym">Violescent sea-whip</name>
    <dbReference type="NCBI Taxonomy" id="317549"/>
    <lineage>
        <taxon>Eukaryota</taxon>
        <taxon>Metazoa</taxon>
        <taxon>Cnidaria</taxon>
        <taxon>Anthozoa</taxon>
        <taxon>Octocorallia</taxon>
        <taxon>Malacalcyonacea</taxon>
        <taxon>Plexauridae</taxon>
        <taxon>Paramuricea</taxon>
    </lineage>
</organism>
<dbReference type="EMBL" id="CACRXK020009988">
    <property type="protein sequence ID" value="CAB4018404.1"/>
    <property type="molecule type" value="Genomic_DNA"/>
</dbReference>
<evidence type="ECO:0000313" key="2">
    <source>
        <dbReference type="Proteomes" id="UP001152795"/>
    </source>
</evidence>
<evidence type="ECO:0000313" key="1">
    <source>
        <dbReference type="EMBL" id="CAB4018404.1"/>
    </source>
</evidence>
<proteinExistence type="predicted"/>
<comment type="caution">
    <text evidence="1">The sequence shown here is derived from an EMBL/GenBank/DDBJ whole genome shotgun (WGS) entry which is preliminary data.</text>
</comment>
<dbReference type="PANTHER" id="PTHR33198">
    <property type="entry name" value="ANK_REP_REGION DOMAIN-CONTAINING PROTEIN-RELATED"/>
    <property type="match status" value="1"/>
</dbReference>
<dbReference type="Proteomes" id="UP001152795">
    <property type="component" value="Unassembled WGS sequence"/>
</dbReference>
<keyword evidence="2" id="KW-1185">Reference proteome</keyword>
<name>A0A7D9EXA6_PARCT</name>
<reference evidence="1" key="1">
    <citation type="submission" date="2020-04" db="EMBL/GenBank/DDBJ databases">
        <authorList>
            <person name="Alioto T."/>
            <person name="Alioto T."/>
            <person name="Gomez Garrido J."/>
        </authorList>
    </citation>
    <scope>NUCLEOTIDE SEQUENCE</scope>
    <source>
        <strain evidence="1">A484AB</strain>
    </source>
</reference>
<dbReference type="AlphaFoldDB" id="A0A7D9EXA6"/>
<dbReference type="OrthoDB" id="5974147at2759"/>
<feature type="non-terminal residue" evidence="1">
    <location>
        <position position="354"/>
    </location>
</feature>